<comment type="function">
    <text evidence="9 10">Fluoride-specific ion channel. Important for reducing fluoride concentration in the cell, thus reducing its toxicity.</text>
</comment>
<comment type="caution">
    <text evidence="11">The sequence shown here is derived from an EMBL/GenBank/DDBJ whole genome shotgun (WGS) entry which is preliminary data.</text>
</comment>
<dbReference type="InterPro" id="IPR003691">
    <property type="entry name" value="FluC"/>
</dbReference>
<evidence type="ECO:0000313" key="12">
    <source>
        <dbReference type="Proteomes" id="UP000030345"/>
    </source>
</evidence>
<feature type="binding site" evidence="10">
    <location>
        <position position="72"/>
    </location>
    <ligand>
        <name>Na(+)</name>
        <dbReference type="ChEBI" id="CHEBI:29101"/>
        <note>structural</note>
    </ligand>
</feature>
<dbReference type="GO" id="GO:0005886">
    <property type="term" value="C:plasma membrane"/>
    <property type="evidence" value="ECO:0007669"/>
    <property type="project" value="UniProtKB-SubCell"/>
</dbReference>
<comment type="similarity">
    <text evidence="7 10">Belongs to the fluoride channel Fluc/FEX (TC 1.A.43) family.</text>
</comment>
<feature type="transmembrane region" description="Helical" evidence="10">
    <location>
        <begin position="6"/>
        <end position="23"/>
    </location>
</feature>
<keyword evidence="2 10" id="KW-1003">Cell membrane</keyword>
<keyword evidence="6 10" id="KW-0407">Ion channel</keyword>
<keyword evidence="4 10" id="KW-1133">Transmembrane helix</keyword>
<feature type="transmembrane region" description="Helical" evidence="10">
    <location>
        <begin position="35"/>
        <end position="58"/>
    </location>
</feature>
<dbReference type="GO" id="GO:0046872">
    <property type="term" value="F:metal ion binding"/>
    <property type="evidence" value="ECO:0007669"/>
    <property type="project" value="UniProtKB-KW"/>
</dbReference>
<dbReference type="GO" id="GO:0140114">
    <property type="term" value="P:cellular detoxification of fluoride"/>
    <property type="evidence" value="ECO:0007669"/>
    <property type="project" value="UniProtKB-UniRule"/>
</dbReference>
<evidence type="ECO:0000256" key="9">
    <source>
        <dbReference type="ARBA" id="ARBA00049940"/>
    </source>
</evidence>
<gene>
    <name evidence="10" type="primary">fluC</name>
    <name evidence="10" type="synonym">crcB</name>
    <name evidence="11" type="ORF">EV02_1325</name>
</gene>
<dbReference type="HAMAP" id="MF_00454">
    <property type="entry name" value="FluC"/>
    <property type="match status" value="1"/>
</dbReference>
<accession>A0A0A2B676</accession>
<evidence type="ECO:0000256" key="6">
    <source>
        <dbReference type="ARBA" id="ARBA00023303"/>
    </source>
</evidence>
<proteinExistence type="inferred from homology"/>
<comment type="subcellular location">
    <subcellularLocation>
        <location evidence="1 10">Cell membrane</location>
        <topology evidence="1 10">Multi-pass membrane protein</topology>
    </subcellularLocation>
</comment>
<evidence type="ECO:0000313" key="11">
    <source>
        <dbReference type="EMBL" id="KGG08652.1"/>
    </source>
</evidence>
<dbReference type="GO" id="GO:0062054">
    <property type="term" value="F:fluoride channel activity"/>
    <property type="evidence" value="ECO:0007669"/>
    <property type="project" value="UniProtKB-UniRule"/>
</dbReference>
<evidence type="ECO:0000256" key="10">
    <source>
        <dbReference type="HAMAP-Rule" id="MF_00454"/>
    </source>
</evidence>
<dbReference type="Pfam" id="PF02537">
    <property type="entry name" value="CRCB"/>
    <property type="match status" value="1"/>
</dbReference>
<sequence>MDFSSISIILLGSTFGLTLRTFIQNNFKKSIGFDIQNTSIVNFLSSFLLGILVALNFINNEILVLFYSGFLGCFSTFSSFIYQLFELFKKRKFVILFFHYIEVIIFSFLFFYLGYFVIQFF</sequence>
<dbReference type="STRING" id="59926.EV02_1325"/>
<comment type="activity regulation">
    <text evidence="10">Na(+) is not transported, but it plays an essential structural role and its presence is essential for fluoride channel function.</text>
</comment>
<feature type="transmembrane region" description="Helical" evidence="10">
    <location>
        <begin position="64"/>
        <end position="85"/>
    </location>
</feature>
<organism evidence="11 12">
    <name type="scientific">Prochlorococcus marinus str. SB</name>
    <dbReference type="NCBI Taxonomy" id="59926"/>
    <lineage>
        <taxon>Bacteria</taxon>
        <taxon>Bacillati</taxon>
        <taxon>Cyanobacteriota</taxon>
        <taxon>Cyanophyceae</taxon>
        <taxon>Synechococcales</taxon>
        <taxon>Prochlorococcaceae</taxon>
        <taxon>Prochlorococcus</taxon>
    </lineage>
</organism>
<evidence type="ECO:0000256" key="3">
    <source>
        <dbReference type="ARBA" id="ARBA00022692"/>
    </source>
</evidence>
<reference evidence="12" key="1">
    <citation type="journal article" date="2014" name="Sci. Data">
        <title>Genomes of diverse isolates of the marine cyanobacterium Prochlorococcus.</title>
        <authorList>
            <person name="Biller S."/>
            <person name="Berube P."/>
            <person name="Thompson J."/>
            <person name="Kelly L."/>
            <person name="Roggensack S."/>
            <person name="Awad L."/>
            <person name="Roache-Johnson K."/>
            <person name="Ding H."/>
            <person name="Giovannoni S.J."/>
            <person name="Moore L.R."/>
            <person name="Chisholm S.W."/>
        </authorList>
    </citation>
    <scope>NUCLEOTIDE SEQUENCE [LARGE SCALE GENOMIC DNA]</scope>
    <source>
        <strain evidence="12">SB</strain>
    </source>
</reference>
<evidence type="ECO:0000256" key="1">
    <source>
        <dbReference type="ARBA" id="ARBA00004651"/>
    </source>
</evidence>
<dbReference type="PANTHER" id="PTHR28259:SF1">
    <property type="entry name" value="FLUORIDE EXPORT PROTEIN 1-RELATED"/>
    <property type="match status" value="1"/>
</dbReference>
<keyword evidence="10" id="KW-0479">Metal-binding</keyword>
<protein>
    <recommendedName>
        <fullName evidence="10">Fluoride-specific ion channel FluC</fullName>
    </recommendedName>
</protein>
<keyword evidence="3 10" id="KW-0812">Transmembrane</keyword>
<dbReference type="RefSeq" id="WP_032519978.1">
    <property type="nucleotide sequence ID" value="NZ_CP138981.1"/>
</dbReference>
<keyword evidence="10" id="KW-0813">Transport</keyword>
<keyword evidence="5 10" id="KW-0472">Membrane</keyword>
<dbReference type="OrthoDB" id="9815830at2"/>
<feature type="binding site" evidence="10">
    <location>
        <position position="75"/>
    </location>
    <ligand>
        <name>Na(+)</name>
        <dbReference type="ChEBI" id="CHEBI:29101"/>
        <note>structural</note>
    </ligand>
</feature>
<dbReference type="EMBL" id="JNAS01000002">
    <property type="protein sequence ID" value="KGG08652.1"/>
    <property type="molecule type" value="Genomic_DNA"/>
</dbReference>
<comment type="catalytic activity">
    <reaction evidence="8">
        <text>fluoride(in) = fluoride(out)</text>
        <dbReference type="Rhea" id="RHEA:76159"/>
        <dbReference type="ChEBI" id="CHEBI:17051"/>
    </reaction>
    <physiologicalReaction direction="left-to-right" evidence="8">
        <dbReference type="Rhea" id="RHEA:76160"/>
    </physiologicalReaction>
</comment>
<evidence type="ECO:0000256" key="4">
    <source>
        <dbReference type="ARBA" id="ARBA00022989"/>
    </source>
</evidence>
<dbReference type="AlphaFoldDB" id="A0A0A2B676"/>
<evidence type="ECO:0000256" key="2">
    <source>
        <dbReference type="ARBA" id="ARBA00022475"/>
    </source>
</evidence>
<feature type="transmembrane region" description="Helical" evidence="10">
    <location>
        <begin position="97"/>
        <end position="118"/>
    </location>
</feature>
<keyword evidence="10" id="KW-0406">Ion transport</keyword>
<keyword evidence="10" id="KW-0915">Sodium</keyword>
<evidence type="ECO:0000256" key="7">
    <source>
        <dbReference type="ARBA" id="ARBA00035120"/>
    </source>
</evidence>
<dbReference type="PANTHER" id="PTHR28259">
    <property type="entry name" value="FLUORIDE EXPORT PROTEIN 1-RELATED"/>
    <property type="match status" value="1"/>
</dbReference>
<evidence type="ECO:0000256" key="5">
    <source>
        <dbReference type="ARBA" id="ARBA00023136"/>
    </source>
</evidence>
<evidence type="ECO:0000256" key="8">
    <source>
        <dbReference type="ARBA" id="ARBA00035585"/>
    </source>
</evidence>
<dbReference type="Proteomes" id="UP000030345">
    <property type="component" value="Unassembled WGS sequence"/>
</dbReference>
<name>A0A0A2B676_PROMR</name>